<keyword evidence="2" id="KW-0808">Transferase</keyword>
<dbReference type="STRING" id="907348.TresaDRAFT_1015"/>
<evidence type="ECO:0000313" key="3">
    <source>
        <dbReference type="Proteomes" id="UP000003571"/>
    </source>
</evidence>
<dbReference type="SUPFAM" id="SSF55729">
    <property type="entry name" value="Acyl-CoA N-acyltransferases (Nat)"/>
    <property type="match status" value="1"/>
</dbReference>
<dbReference type="RefSeq" id="WP_002704466.1">
    <property type="nucleotide sequence ID" value="NZ_AGRW01000047.1"/>
</dbReference>
<reference evidence="2 3" key="1">
    <citation type="submission" date="2011-09" db="EMBL/GenBank/DDBJ databases">
        <title>The draft genome of Treponema saccharophilum DSM 2985.</title>
        <authorList>
            <consortium name="US DOE Joint Genome Institute (JGI-PGF)"/>
            <person name="Lucas S."/>
            <person name="Copeland A."/>
            <person name="Lapidus A."/>
            <person name="Glavina del Rio T."/>
            <person name="Dalin E."/>
            <person name="Tice H."/>
            <person name="Bruce D."/>
            <person name="Goodwin L."/>
            <person name="Pitluck S."/>
            <person name="Peters L."/>
            <person name="Kyrpides N."/>
            <person name="Mavromatis K."/>
            <person name="Ivanova N."/>
            <person name="Markowitz V."/>
            <person name="Cheng J.-F."/>
            <person name="Hugenholtz P."/>
            <person name="Woyke T."/>
            <person name="Wu D."/>
            <person name="Gronow S."/>
            <person name="Wellnitz S."/>
            <person name="Brambilla E."/>
            <person name="Klenk H.-P."/>
            <person name="Eisen J.A."/>
        </authorList>
    </citation>
    <scope>NUCLEOTIDE SEQUENCE [LARGE SCALE GENOMIC DNA]</scope>
    <source>
        <strain evidence="2 3">DSM 2985</strain>
    </source>
</reference>
<name>H7EL01_9SPIR</name>
<evidence type="ECO:0000259" key="1">
    <source>
        <dbReference type="PROSITE" id="PS51186"/>
    </source>
</evidence>
<dbReference type="Proteomes" id="UP000003571">
    <property type="component" value="Unassembled WGS sequence"/>
</dbReference>
<comment type="caution">
    <text evidence="2">The sequence shown here is derived from an EMBL/GenBank/DDBJ whole genome shotgun (WGS) entry which is preliminary data.</text>
</comment>
<protein>
    <submittedName>
        <fullName evidence="2">GCN5-related N-acetyltransferase</fullName>
    </submittedName>
</protein>
<dbReference type="CDD" id="cd04301">
    <property type="entry name" value="NAT_SF"/>
    <property type="match status" value="1"/>
</dbReference>
<dbReference type="eggNOG" id="COG0456">
    <property type="taxonomic scope" value="Bacteria"/>
</dbReference>
<organism evidence="2 3">
    <name type="scientific">Treponema saccharophilum DSM 2985</name>
    <dbReference type="NCBI Taxonomy" id="907348"/>
    <lineage>
        <taxon>Bacteria</taxon>
        <taxon>Pseudomonadati</taxon>
        <taxon>Spirochaetota</taxon>
        <taxon>Spirochaetia</taxon>
        <taxon>Spirochaetales</taxon>
        <taxon>Treponemataceae</taxon>
        <taxon>Treponema</taxon>
    </lineage>
</organism>
<gene>
    <name evidence="2" type="ORF">TresaDRAFT_1015</name>
</gene>
<evidence type="ECO:0000313" key="2">
    <source>
        <dbReference type="EMBL" id="EIC01726.1"/>
    </source>
</evidence>
<dbReference type="InterPro" id="IPR000182">
    <property type="entry name" value="GNAT_dom"/>
</dbReference>
<dbReference type="OrthoDB" id="5292888at2"/>
<dbReference type="Pfam" id="PF00583">
    <property type="entry name" value="Acetyltransf_1"/>
    <property type="match status" value="1"/>
</dbReference>
<dbReference type="EMBL" id="AGRW01000047">
    <property type="protein sequence ID" value="EIC01726.1"/>
    <property type="molecule type" value="Genomic_DNA"/>
</dbReference>
<proteinExistence type="predicted"/>
<dbReference type="PATRIC" id="fig|907348.3.peg.1582"/>
<dbReference type="AlphaFoldDB" id="H7EL01"/>
<dbReference type="GO" id="GO:0016747">
    <property type="term" value="F:acyltransferase activity, transferring groups other than amino-acyl groups"/>
    <property type="evidence" value="ECO:0007669"/>
    <property type="project" value="InterPro"/>
</dbReference>
<feature type="domain" description="N-acetyltransferase" evidence="1">
    <location>
        <begin position="2"/>
        <end position="147"/>
    </location>
</feature>
<accession>H7EL01</accession>
<dbReference type="InterPro" id="IPR016181">
    <property type="entry name" value="Acyl_CoA_acyltransferase"/>
</dbReference>
<dbReference type="PROSITE" id="PS51186">
    <property type="entry name" value="GNAT"/>
    <property type="match status" value="1"/>
</dbReference>
<dbReference type="Gene3D" id="3.40.630.30">
    <property type="match status" value="1"/>
</dbReference>
<sequence>MYEFRQLSAGDMGSVKELFRSVFTAEPWNDDWSDDERLSLYLADLSCQTNSLLFGLFEKNELIGISLGQILHWYAGTEYKIEELCIKTEQQGRGAGTFFVSAIENAVKARGISSIVLLTSRDVPAYGFYKKIGFRESESLVFFAKEI</sequence>
<keyword evidence="3" id="KW-1185">Reference proteome</keyword>